<keyword evidence="2" id="KW-0548">Nucleotidyltransferase</keyword>
<dbReference type="Pfam" id="PF02811">
    <property type="entry name" value="PHP"/>
    <property type="match status" value="1"/>
</dbReference>
<dbReference type="Pfam" id="PF17657">
    <property type="entry name" value="DNA_pol3_finger"/>
    <property type="match status" value="1"/>
</dbReference>
<evidence type="ECO:0000256" key="4">
    <source>
        <dbReference type="ARBA" id="ARBA00022932"/>
    </source>
</evidence>
<keyword evidence="1" id="KW-0808">Transferase</keyword>
<dbReference type="InterPro" id="IPR004805">
    <property type="entry name" value="DnaE2/DnaE/PolC"/>
</dbReference>
<keyword evidence="4" id="KW-0239">DNA-directed DNA polymerase</keyword>
<dbReference type="PANTHER" id="PTHR32294">
    <property type="entry name" value="DNA POLYMERASE III SUBUNIT ALPHA"/>
    <property type="match status" value="1"/>
</dbReference>
<name>A0A2S1LZC9_9BACI</name>
<dbReference type="PANTHER" id="PTHR32294:SF0">
    <property type="entry name" value="DNA POLYMERASE III SUBUNIT ALPHA"/>
    <property type="match status" value="1"/>
</dbReference>
<dbReference type="KEGG" id="beo:BEH_07870"/>
<dbReference type="SMART" id="SM00481">
    <property type="entry name" value="POLIIIAc"/>
    <property type="match status" value="1"/>
</dbReference>
<dbReference type="AlphaFoldDB" id="A0A2S1LZC9"/>
<dbReference type="Pfam" id="PF07733">
    <property type="entry name" value="DNA_pol3_alpha"/>
    <property type="match status" value="1"/>
</dbReference>
<dbReference type="RefSeq" id="WP_048896740.1">
    <property type="nucleotide sequence ID" value="NZ_CP011974.1"/>
</dbReference>
<evidence type="ECO:0000256" key="1">
    <source>
        <dbReference type="ARBA" id="ARBA00022679"/>
    </source>
</evidence>
<dbReference type="OrthoDB" id="9803237at2"/>
<keyword evidence="7" id="KW-1185">Reference proteome</keyword>
<evidence type="ECO:0000313" key="7">
    <source>
        <dbReference type="Proteomes" id="UP000036202"/>
    </source>
</evidence>
<proteinExistence type="predicted"/>
<dbReference type="InterPro" id="IPR016195">
    <property type="entry name" value="Pol/histidinol_Pase-like"/>
</dbReference>
<dbReference type="EMBL" id="CP011974">
    <property type="protein sequence ID" value="AWG44165.1"/>
    <property type="molecule type" value="Genomic_DNA"/>
</dbReference>
<reference evidence="7" key="2">
    <citation type="submission" date="2015-06" db="EMBL/GenBank/DDBJ databases">
        <title>Genome Sequence of Bacillus endophyticus and Analysis of its Companion Mechanism in the Ketogulonigenium vulgare-Bacillus strain Consortium.</title>
        <authorList>
            <person name="Jia N."/>
            <person name="Du J."/>
            <person name="Ding M.-Z."/>
            <person name="Gao F."/>
            <person name="Yuan Y.-J."/>
        </authorList>
    </citation>
    <scope>NUCLEOTIDE SEQUENCE [LARGE SCALE GENOMIC DNA]</scope>
    <source>
        <strain evidence="7">Hbe603</strain>
    </source>
</reference>
<evidence type="ECO:0000256" key="3">
    <source>
        <dbReference type="ARBA" id="ARBA00022705"/>
    </source>
</evidence>
<dbReference type="InterPro" id="IPR011708">
    <property type="entry name" value="DNA_pol3_alpha_NTPase_dom"/>
</dbReference>
<protein>
    <recommendedName>
        <fullName evidence="5">Polymerase/histidinol phosphatase N-terminal domain-containing protein</fullName>
    </recommendedName>
</protein>
<dbReference type="GO" id="GO:0008408">
    <property type="term" value="F:3'-5' exonuclease activity"/>
    <property type="evidence" value="ECO:0007669"/>
    <property type="project" value="InterPro"/>
</dbReference>
<dbReference type="InterPro" id="IPR004013">
    <property type="entry name" value="PHP_dom"/>
</dbReference>
<evidence type="ECO:0000259" key="5">
    <source>
        <dbReference type="SMART" id="SM00481"/>
    </source>
</evidence>
<accession>A0A2S1LZC9</accession>
<dbReference type="InterPro" id="IPR003141">
    <property type="entry name" value="Pol/His_phosphatase_N"/>
</dbReference>
<keyword evidence="3" id="KW-0235">DNA replication</keyword>
<dbReference type="Proteomes" id="UP000036202">
    <property type="component" value="Chromosome"/>
</dbReference>
<organism evidence="6 7">
    <name type="scientific">Priestia filamentosa</name>
    <dbReference type="NCBI Taxonomy" id="1402861"/>
    <lineage>
        <taxon>Bacteria</taxon>
        <taxon>Bacillati</taxon>
        <taxon>Bacillota</taxon>
        <taxon>Bacilli</taxon>
        <taxon>Bacillales</taxon>
        <taxon>Bacillaceae</taxon>
        <taxon>Priestia</taxon>
    </lineage>
</organism>
<dbReference type="Gene3D" id="3.20.20.140">
    <property type="entry name" value="Metal-dependent hydrolases"/>
    <property type="match status" value="1"/>
</dbReference>
<dbReference type="GO" id="GO:0006260">
    <property type="term" value="P:DNA replication"/>
    <property type="evidence" value="ECO:0007669"/>
    <property type="project" value="UniProtKB-KW"/>
</dbReference>
<feature type="domain" description="Polymerase/histidinol phosphatase N-terminal" evidence="5">
    <location>
        <begin position="7"/>
        <end position="75"/>
    </location>
</feature>
<reference evidence="6 7" key="1">
    <citation type="journal article" date="2015" name="PLoS ONE">
        <title>Genome Sequence of Bacillus endophyticus and Analysis of Its Companion Mechanism in the Ketogulonigenium vulgare-Bacillus Strain Consortium.</title>
        <authorList>
            <person name="Jia N."/>
            <person name="Du J."/>
            <person name="Ding M.Z."/>
            <person name="Gao F."/>
            <person name="Yuan Y.J."/>
        </authorList>
    </citation>
    <scope>NUCLEOTIDE SEQUENCE [LARGE SCALE GENOMIC DNA]</scope>
    <source>
        <strain evidence="6 7">Hbe603</strain>
    </source>
</reference>
<dbReference type="GO" id="GO:0003887">
    <property type="term" value="F:DNA-directed DNA polymerase activity"/>
    <property type="evidence" value="ECO:0007669"/>
    <property type="project" value="UniProtKB-KW"/>
</dbReference>
<evidence type="ECO:0000256" key="2">
    <source>
        <dbReference type="ARBA" id="ARBA00022695"/>
    </source>
</evidence>
<sequence length="1007" mass="116728">MGNYTLFHLHSMLSNATTIDSASHYEEYIKLAKKHNMKALAFSEHGGVFEWIKKKQAMNKEGIKYIHGQEFYLTTTLEEKLKETYHIGLYAKNWEGVKELNKLSSIAYKKSTNHYYYKPRISLEELFQTSKNIIVTTACLGSILWQRRNELGIINKFMDWAVNNKDRVFLEIQYHNDVEQIEYNQLLHKWSQRYGLRLIAGTDTHSSSEYKAECRSILQKAKNMSYGHEDAYDLTFKTYEELIDKFKEQDSLPEEVYMEAIENTNVFADMIEDFELDTSFKYPKIYENDEEEFKSTLAKKYKQKVQDGIIDDSKGEYKKGIAEELRAFKKLGMLSFMTFMSELTTWCWDNNIPIGYNRGSVGGSVIAYIMDIIDLDPVKWNTVFSRFCNEDRVSLGDIDIDFDPNDRGKVFEYIINRFENKQTAYIITFNTVADKGTIDEIGRALKIPLSEVSVIKKDYDSDPDKARETYPHVFKYFDGIKGTITSKGMHPAGIVASPITLDDSIGFIYDEDKPIVQCGMKAIDSLNYVKFDILGLKNIGVIKKTFEYLNKRYMKSHEIDWNDSDVWRDMINSPVAIFQFEGNYAFEMLQRFKPQAINDMSIVNAALRPSGASYRDKLMAKEFHNNPSEQIDELLKDNMGYLIFQEDTIKFLTDICGFSGAEADNVRRAIGKKDMEKLQEALPLILDGYCSKSDKSRDIAEQEAKEFIQIISDSSDYQFGYNHSTGYSMVGYTCAMLRYYYPLEFTTSFLNQAANDDDIKNGAELAKMKGIKILPPKYGFSKGEYFFDREDNAIYKGIGSIKFLNEDVGNKLYELSKTKKHDTFSDLLYDIQHNSIANFKQIKILATLNFFSEFGGNQKLLNIIDKYEARLKNRDLKEGTKVKRLEEINTYEKEINNDKVGIKEQIRAEIDYYGYEVTIIEKSPESVYIVTGIDTKYAPKIRLYNLHSGEVLNLKCSKAEMKKNMFGQYSIIQVKQTVNKKKKRPVNGKWVEIDEMEQHLTLWNVLR</sequence>
<dbReference type="SUPFAM" id="SSF89550">
    <property type="entry name" value="PHP domain-like"/>
    <property type="match status" value="1"/>
</dbReference>
<gene>
    <name evidence="6" type="ORF">BEH_07870</name>
</gene>
<dbReference type="InterPro" id="IPR040982">
    <property type="entry name" value="DNA_pol3_finger"/>
</dbReference>
<evidence type="ECO:0000313" key="6">
    <source>
        <dbReference type="EMBL" id="AWG44165.1"/>
    </source>
</evidence>